<feature type="domain" description="6-hydroxymethylpterin diphosphokinase MptE-like" evidence="1">
    <location>
        <begin position="196"/>
        <end position="369"/>
    </location>
</feature>
<proteinExistence type="predicted"/>
<organism evidence="2 3">
    <name type="scientific">Caryophanon latum</name>
    <dbReference type="NCBI Taxonomy" id="33977"/>
    <lineage>
        <taxon>Bacteria</taxon>
        <taxon>Bacillati</taxon>
        <taxon>Bacillota</taxon>
        <taxon>Bacilli</taxon>
        <taxon>Bacillales</taxon>
        <taxon>Caryophanaceae</taxon>
        <taxon>Caryophanon</taxon>
    </lineage>
</organism>
<sequence>MYLDENIKLLGKNPLNSIGEALESDFTLQYIGTREKIDFFEDKIGRLIKVEDCFEDSNQGDIRIRQMVFAFGINSPNELNKLYRTLNRTSVLIVIEPNPTLFNVALNTKKLKVFENDNVILFANKIEFFQAFLLNIMSDFYYFSLVNNTCFYLTDYYRNYDFEITRAFIKNIRQNIKSQVTLTGNSIEDGLEGLENNFNNILYMLKSKNPHFLKDKYKDKPAIVIAAGPSLEKNIEYLKQAEGKAIILAVDTVIKKVLKMGITPDFVCSLERIPEVYDYFYKDTIIPEKVTLVGPLLLDSRIFEEYKGNWILPYRTEVAEYKWLRHIMKATGHTGMLMGTSCAHVAFGMAQHLGASPIILIGQDLAYGEDESNSHVSDTIYDTLEKKPQVKSDDYIEGYYGGQVKTTDIWLMFKTWYEKTIDKYNLNVINATEGGAKIGMTIQMSFKEAIDKYCNNDIDSVYSIVESIPTYEFSKIELQKSFEHELAEFKKIREEAEGYIDRYNKMEINGLTIRDNLNTIQKELDLFDLFVQKSTSHPLMIHNIQGFVLKTSWDLSSIEDVISVDTLSAKKAVHIKFLIVIISTIQKIEKLFELVINKIKF</sequence>
<protein>
    <recommendedName>
        <fullName evidence="1">6-hydroxymethylpterin diphosphokinase MptE-like domain-containing protein</fullName>
    </recommendedName>
</protein>
<dbReference type="Proteomes" id="UP000093482">
    <property type="component" value="Unassembled WGS sequence"/>
</dbReference>
<evidence type="ECO:0000259" key="1">
    <source>
        <dbReference type="Pfam" id="PF01973"/>
    </source>
</evidence>
<dbReference type="PANTHER" id="PTHR41786:SF1">
    <property type="entry name" value="6-HYDROXYMETHYLPTERIN DIPHOSPHOKINASE MPTE-LIKE DOMAIN-CONTAINING PROTEIN"/>
    <property type="match status" value="1"/>
</dbReference>
<dbReference type="OrthoDB" id="5291305at2"/>
<reference evidence="2 3" key="1">
    <citation type="submission" date="2016-07" db="EMBL/GenBank/DDBJ databases">
        <title>Caryophanon latum genome sequencing.</title>
        <authorList>
            <person name="Verma A."/>
            <person name="Pal Y."/>
            <person name="Krishnamurthi S."/>
        </authorList>
    </citation>
    <scope>NUCLEOTIDE SEQUENCE [LARGE SCALE GENOMIC DNA]</scope>
    <source>
        <strain evidence="2 3">DSM 14151</strain>
    </source>
</reference>
<gene>
    <name evidence="2" type="ORF">A6K76_12315</name>
</gene>
<evidence type="ECO:0000313" key="2">
    <source>
        <dbReference type="EMBL" id="OCS89626.1"/>
    </source>
</evidence>
<dbReference type="EMBL" id="MATO01000041">
    <property type="protein sequence ID" value="OCS89626.1"/>
    <property type="molecule type" value="Genomic_DNA"/>
</dbReference>
<dbReference type="Pfam" id="PF01973">
    <property type="entry name" value="MptE-like"/>
    <property type="match status" value="1"/>
</dbReference>
<evidence type="ECO:0000313" key="3">
    <source>
        <dbReference type="Proteomes" id="UP000093482"/>
    </source>
</evidence>
<accession>A0A1C0YR43</accession>
<dbReference type="PANTHER" id="PTHR41786">
    <property type="entry name" value="MOTILITY ACCESSORY FACTOR MAF"/>
    <property type="match status" value="1"/>
</dbReference>
<keyword evidence="3" id="KW-1185">Reference proteome</keyword>
<dbReference type="InterPro" id="IPR002826">
    <property type="entry name" value="MptE-like"/>
</dbReference>
<comment type="caution">
    <text evidence="2">The sequence shown here is derived from an EMBL/GenBank/DDBJ whole genome shotgun (WGS) entry which is preliminary data.</text>
</comment>
<name>A0A1C0YR43_9BACL</name>
<dbReference type="RefSeq" id="WP_066465075.1">
    <property type="nucleotide sequence ID" value="NZ_MATO01000041.1"/>
</dbReference>
<dbReference type="AlphaFoldDB" id="A0A1C0YR43"/>